<dbReference type="AlphaFoldDB" id="A0A7M7KVF8"/>
<evidence type="ECO:0000256" key="3">
    <source>
        <dbReference type="ARBA" id="ARBA00022676"/>
    </source>
</evidence>
<sequence>MMRKYAQLGLVIICVLSIGGLLVMERRYSHMKVFLEVADMFQTSDAKLKCHQQLESLRTQLERTYLALTHSVEPSWKQTALSGFIYTAFYSPHDAKVTLLMVAPTKPGACRLWLDQRTVIDVVATVSVLASTNDHWAMAVHCSNTNVTTTPLMVEVSGVSLPIEVLAAPASTLSISENVAVCVRPLNISSADEIELAEFMTYYNRLGVANFYVYDEGLPTNVKTFVKRAGFIQTSLNSQLIQWNVPVSVDESLMEAILKADCLLRSGLTSKYVAVLKLNEYFVIRRDQFNMTSLLAAVLQPGQVLAVHERLFCDEFPDDVIASALNYPFVTLRKTRFSRNDKQHRIVIVHAGSLVLLKRLLRGGMSYAGTSHISYLSEESAHLNVYTSCKHMHFWLRKNNLLQQLQQENKASFVDIQLTKLHEALFGSKLYKQAIHQKSSTYHLIA</sequence>
<dbReference type="EnsemblMetazoa" id="XM_022816859">
    <property type="protein sequence ID" value="XP_022672594"/>
    <property type="gene ID" value="LOC111255182"/>
</dbReference>
<protein>
    <recommendedName>
        <fullName evidence="8">Glycosyltransferase family 92 protein</fullName>
        <ecNumber evidence="8">2.4.1.-</ecNumber>
    </recommendedName>
</protein>
<evidence type="ECO:0000256" key="4">
    <source>
        <dbReference type="ARBA" id="ARBA00022679"/>
    </source>
</evidence>
<evidence type="ECO:0000256" key="7">
    <source>
        <dbReference type="ARBA" id="ARBA00023136"/>
    </source>
</evidence>
<keyword evidence="3 8" id="KW-0328">Glycosyltransferase</keyword>
<comment type="subcellular location">
    <subcellularLocation>
        <location evidence="1">Membrane</location>
        <topology evidence="1">Single-pass membrane protein</topology>
    </subcellularLocation>
</comment>
<dbReference type="OrthoDB" id="6433308at2759"/>
<evidence type="ECO:0000256" key="6">
    <source>
        <dbReference type="ARBA" id="ARBA00022989"/>
    </source>
</evidence>
<evidence type="ECO:0000313" key="9">
    <source>
        <dbReference type="EnsemblMetazoa" id="XP_022672592"/>
    </source>
</evidence>
<keyword evidence="5 8" id="KW-0812">Transmembrane</keyword>
<dbReference type="GO" id="GO:0016020">
    <property type="term" value="C:membrane"/>
    <property type="evidence" value="ECO:0007669"/>
    <property type="project" value="UniProtKB-SubCell"/>
</dbReference>
<dbReference type="Proteomes" id="UP000594260">
    <property type="component" value="Unplaced"/>
</dbReference>
<dbReference type="GO" id="GO:0005737">
    <property type="term" value="C:cytoplasm"/>
    <property type="evidence" value="ECO:0007669"/>
    <property type="project" value="TreeGrafter"/>
</dbReference>
<reference evidence="9" key="1">
    <citation type="submission" date="2021-01" db="UniProtKB">
        <authorList>
            <consortium name="EnsemblMetazoa"/>
        </authorList>
    </citation>
    <scope>IDENTIFICATION</scope>
</reference>
<organism evidence="9 10">
    <name type="scientific">Varroa destructor</name>
    <name type="common">Honeybee mite</name>
    <dbReference type="NCBI Taxonomy" id="109461"/>
    <lineage>
        <taxon>Eukaryota</taxon>
        <taxon>Metazoa</taxon>
        <taxon>Ecdysozoa</taxon>
        <taxon>Arthropoda</taxon>
        <taxon>Chelicerata</taxon>
        <taxon>Arachnida</taxon>
        <taxon>Acari</taxon>
        <taxon>Parasitiformes</taxon>
        <taxon>Mesostigmata</taxon>
        <taxon>Gamasina</taxon>
        <taxon>Dermanyssoidea</taxon>
        <taxon>Varroidae</taxon>
        <taxon>Varroa</taxon>
    </lineage>
</organism>
<evidence type="ECO:0000256" key="1">
    <source>
        <dbReference type="ARBA" id="ARBA00004167"/>
    </source>
</evidence>
<dbReference type="InParanoid" id="A0A7M7KVF8"/>
<dbReference type="GeneID" id="111255182"/>
<evidence type="ECO:0000256" key="5">
    <source>
        <dbReference type="ARBA" id="ARBA00022692"/>
    </source>
</evidence>
<dbReference type="RefSeq" id="XP_022672593.1">
    <property type="nucleotide sequence ID" value="XM_022816858.1"/>
</dbReference>
<dbReference type="RefSeq" id="XP_022672592.1">
    <property type="nucleotide sequence ID" value="XM_022816857.1"/>
</dbReference>
<dbReference type="PANTHER" id="PTHR21461">
    <property type="entry name" value="GLYCOSYLTRANSFERASE FAMILY 92 PROTEIN"/>
    <property type="match status" value="1"/>
</dbReference>
<feature type="transmembrane region" description="Helical" evidence="8">
    <location>
        <begin position="6"/>
        <end position="24"/>
    </location>
</feature>
<keyword evidence="7 8" id="KW-0472">Membrane</keyword>
<evidence type="ECO:0000256" key="2">
    <source>
        <dbReference type="ARBA" id="ARBA00007647"/>
    </source>
</evidence>
<accession>A0A7M7KVF8</accession>
<proteinExistence type="inferred from homology"/>
<dbReference type="OMA" id="YVNFFGR"/>
<dbReference type="Pfam" id="PF01697">
    <property type="entry name" value="Glyco_transf_92"/>
    <property type="match status" value="1"/>
</dbReference>
<dbReference type="GO" id="GO:0016757">
    <property type="term" value="F:glycosyltransferase activity"/>
    <property type="evidence" value="ECO:0007669"/>
    <property type="project" value="UniProtKB-UniRule"/>
</dbReference>
<evidence type="ECO:0000313" key="10">
    <source>
        <dbReference type="Proteomes" id="UP000594260"/>
    </source>
</evidence>
<keyword evidence="10" id="KW-1185">Reference proteome</keyword>
<dbReference type="EC" id="2.4.1.-" evidence="8"/>
<dbReference type="PANTHER" id="PTHR21461:SF87">
    <property type="entry name" value="GH12965P"/>
    <property type="match status" value="1"/>
</dbReference>
<dbReference type="EnsemblMetazoa" id="XM_022816857">
    <property type="protein sequence ID" value="XP_022672592"/>
    <property type="gene ID" value="LOC111255182"/>
</dbReference>
<dbReference type="InterPro" id="IPR008166">
    <property type="entry name" value="Glyco_transf_92"/>
</dbReference>
<keyword evidence="4 8" id="KW-0808">Transferase</keyword>
<dbReference type="RefSeq" id="XP_022672594.1">
    <property type="nucleotide sequence ID" value="XM_022816859.1"/>
</dbReference>
<comment type="similarity">
    <text evidence="2 8">Belongs to the glycosyltransferase 92 family.</text>
</comment>
<dbReference type="KEGG" id="vde:111255182"/>
<evidence type="ECO:0000256" key="8">
    <source>
        <dbReference type="RuleBase" id="RU366017"/>
    </source>
</evidence>
<keyword evidence="6 8" id="KW-1133">Transmembrane helix</keyword>
<name>A0A7M7KVF8_VARDE</name>
<dbReference type="EnsemblMetazoa" id="XM_022816858">
    <property type="protein sequence ID" value="XP_022672593"/>
    <property type="gene ID" value="LOC111255182"/>
</dbReference>